<protein>
    <submittedName>
        <fullName evidence="1">Uncharacterized protein</fullName>
    </submittedName>
</protein>
<dbReference type="EMBL" id="JARJCN010000123">
    <property type="protein sequence ID" value="KAJ7071819.1"/>
    <property type="molecule type" value="Genomic_DNA"/>
</dbReference>
<name>A0AAD6TMQ4_9AGAR</name>
<proteinExistence type="predicted"/>
<evidence type="ECO:0000313" key="2">
    <source>
        <dbReference type="Proteomes" id="UP001222325"/>
    </source>
</evidence>
<accession>A0AAD6TMQ4</accession>
<gene>
    <name evidence="1" type="ORF">B0H15DRAFT_86225</name>
</gene>
<keyword evidence="2" id="KW-1185">Reference proteome</keyword>
<reference evidence="1" key="1">
    <citation type="submission" date="2023-03" db="EMBL/GenBank/DDBJ databases">
        <title>Massive genome expansion in bonnet fungi (Mycena s.s.) driven by repeated elements and novel gene families across ecological guilds.</title>
        <authorList>
            <consortium name="Lawrence Berkeley National Laboratory"/>
            <person name="Harder C.B."/>
            <person name="Miyauchi S."/>
            <person name="Viragh M."/>
            <person name="Kuo A."/>
            <person name="Thoen E."/>
            <person name="Andreopoulos B."/>
            <person name="Lu D."/>
            <person name="Skrede I."/>
            <person name="Drula E."/>
            <person name="Henrissat B."/>
            <person name="Morin E."/>
            <person name="Kohler A."/>
            <person name="Barry K."/>
            <person name="LaButti K."/>
            <person name="Morin E."/>
            <person name="Salamov A."/>
            <person name="Lipzen A."/>
            <person name="Mereny Z."/>
            <person name="Hegedus B."/>
            <person name="Baldrian P."/>
            <person name="Stursova M."/>
            <person name="Weitz H."/>
            <person name="Taylor A."/>
            <person name="Grigoriev I.V."/>
            <person name="Nagy L.G."/>
            <person name="Martin F."/>
            <person name="Kauserud H."/>
        </authorList>
    </citation>
    <scope>NUCLEOTIDE SEQUENCE</scope>
    <source>
        <strain evidence="1">CBHHK173m</strain>
    </source>
</reference>
<comment type="caution">
    <text evidence="1">The sequence shown here is derived from an EMBL/GenBank/DDBJ whole genome shotgun (WGS) entry which is preliminary data.</text>
</comment>
<sequence>MHLHHSIPLWIQSVTVCASNATQWACAAYAHLRRRLPLLTQSGTSPGSADLGCLLQSELARKFLIHPRRAASKEYSRGNARRTECWTRSRAPRKIPRRRSAAAPPIRLSGSAAAMPFHRGTASSAWYSSTALGLNFGELNSGARTPRASGIAGIRGRTAAGRLGPSLAFSRHVDSSG</sequence>
<evidence type="ECO:0000313" key="1">
    <source>
        <dbReference type="EMBL" id="KAJ7071819.1"/>
    </source>
</evidence>
<organism evidence="1 2">
    <name type="scientific">Mycena belliarum</name>
    <dbReference type="NCBI Taxonomy" id="1033014"/>
    <lineage>
        <taxon>Eukaryota</taxon>
        <taxon>Fungi</taxon>
        <taxon>Dikarya</taxon>
        <taxon>Basidiomycota</taxon>
        <taxon>Agaricomycotina</taxon>
        <taxon>Agaricomycetes</taxon>
        <taxon>Agaricomycetidae</taxon>
        <taxon>Agaricales</taxon>
        <taxon>Marasmiineae</taxon>
        <taxon>Mycenaceae</taxon>
        <taxon>Mycena</taxon>
    </lineage>
</organism>
<dbReference type="Proteomes" id="UP001222325">
    <property type="component" value="Unassembled WGS sequence"/>
</dbReference>
<dbReference type="AlphaFoldDB" id="A0AAD6TMQ4"/>